<dbReference type="AlphaFoldDB" id="A0A9N8WU06"/>
<name>A0A9N8WU06_FUNMO</name>
<proteinExistence type="predicted"/>
<comment type="caution">
    <text evidence="1">The sequence shown here is derived from an EMBL/GenBank/DDBJ whole genome shotgun (WGS) entry which is preliminary data.</text>
</comment>
<gene>
    <name evidence="1" type="ORF">FMOSSE_LOCUS3744</name>
</gene>
<reference evidence="1" key="1">
    <citation type="submission" date="2021-06" db="EMBL/GenBank/DDBJ databases">
        <authorList>
            <person name="Kallberg Y."/>
            <person name="Tangrot J."/>
            <person name="Rosling A."/>
        </authorList>
    </citation>
    <scope>NUCLEOTIDE SEQUENCE</scope>
    <source>
        <strain evidence="1">87-6 pot B 2015</strain>
    </source>
</reference>
<dbReference type="InterPro" id="IPR032675">
    <property type="entry name" value="LRR_dom_sf"/>
</dbReference>
<keyword evidence="2" id="KW-1185">Reference proteome</keyword>
<dbReference type="EMBL" id="CAJVPP010000580">
    <property type="protein sequence ID" value="CAG8495202.1"/>
    <property type="molecule type" value="Genomic_DNA"/>
</dbReference>
<dbReference type="Proteomes" id="UP000789375">
    <property type="component" value="Unassembled WGS sequence"/>
</dbReference>
<dbReference type="SUPFAM" id="SSF52047">
    <property type="entry name" value="RNI-like"/>
    <property type="match status" value="1"/>
</dbReference>
<dbReference type="Gene3D" id="3.80.10.10">
    <property type="entry name" value="Ribonuclease Inhibitor"/>
    <property type="match status" value="1"/>
</dbReference>
<organism evidence="1 2">
    <name type="scientific">Funneliformis mosseae</name>
    <name type="common">Endomycorrhizal fungus</name>
    <name type="synonym">Glomus mosseae</name>
    <dbReference type="NCBI Taxonomy" id="27381"/>
    <lineage>
        <taxon>Eukaryota</taxon>
        <taxon>Fungi</taxon>
        <taxon>Fungi incertae sedis</taxon>
        <taxon>Mucoromycota</taxon>
        <taxon>Glomeromycotina</taxon>
        <taxon>Glomeromycetes</taxon>
        <taxon>Glomerales</taxon>
        <taxon>Glomeraceae</taxon>
        <taxon>Funneliformis</taxon>
    </lineage>
</organism>
<evidence type="ECO:0000313" key="1">
    <source>
        <dbReference type="EMBL" id="CAG8495202.1"/>
    </source>
</evidence>
<protein>
    <submittedName>
        <fullName evidence="1">1780_t:CDS:1</fullName>
    </submittedName>
</protein>
<accession>A0A9N8WU06</accession>
<sequence length="522" mass="61265">MRASIRNSAYYTISNFLHSDCLVRIFEYLEEDYATLRSCALVDRFWCQTAIPILWSNTLKIRKKFTGSNYESFEGFLIINIYLSTLPPDIKQSFMDKGINLSTTTKRKPTFNYATFLRVIDMRCLFVFVRAWIQQLTITKQQNHYSSRQFQFILQQLLNHFFRNSRCIHILRINNSDTAELIRNSIEQIPEPKKCLANLRELVSYWDEHQVMDIIFYELGKVARFIEKLDLTLFHITVELSSLIRAQRNLSHLTLCNKINSSAHFDPWIEGAIGSALMEKSRSITHLELEKKEFPLDSLSNFNNLVELSLKYCGHENFQQSDWLPLTTVSLKYLEKLYFESKFPIYLEIFVNFIKNSGKNLRHITIHGCQICDPEKSNLLLTSIAENCPLLKFFDGPVQSENVEELGKLLESCLQLSELYLHPSTARCFSPVPRMNFDLLFNEITIKSSNELERLAIIHGWKITSTSLEYFFENRRKKSYKPISFYWESSCTVFKGINNICQKYENLGVVQDFKQIHCQKHY</sequence>
<evidence type="ECO:0000313" key="2">
    <source>
        <dbReference type="Proteomes" id="UP000789375"/>
    </source>
</evidence>